<reference evidence="3 4" key="1">
    <citation type="submission" date="2013-08" db="EMBL/GenBank/DDBJ databases">
        <title>Genome sequencing of Lysobacter.</title>
        <authorList>
            <person name="Zhang S."/>
            <person name="Wang G."/>
        </authorList>
    </citation>
    <scope>NUCLEOTIDE SEQUENCE [LARGE SCALE GENOMIC DNA]</scope>
    <source>
        <strain evidence="3 4">Ko07</strain>
    </source>
</reference>
<feature type="transmembrane region" description="Helical" evidence="1">
    <location>
        <begin position="50"/>
        <end position="71"/>
    </location>
</feature>
<evidence type="ECO:0000313" key="4">
    <source>
        <dbReference type="Proteomes" id="UP000030017"/>
    </source>
</evidence>
<feature type="transmembrane region" description="Helical" evidence="1">
    <location>
        <begin position="198"/>
        <end position="231"/>
    </location>
</feature>
<organism evidence="3 4">
    <name type="scientific">Lysobacter concretionis Ko07 = DSM 16239</name>
    <dbReference type="NCBI Taxonomy" id="1122185"/>
    <lineage>
        <taxon>Bacteria</taxon>
        <taxon>Pseudomonadati</taxon>
        <taxon>Pseudomonadota</taxon>
        <taxon>Gammaproteobacteria</taxon>
        <taxon>Lysobacterales</taxon>
        <taxon>Lysobacteraceae</taxon>
        <taxon>Novilysobacter</taxon>
    </lineage>
</organism>
<dbReference type="RefSeq" id="WP_036191377.1">
    <property type="nucleotide sequence ID" value="NZ_AVPS01000001.1"/>
</dbReference>
<feature type="transmembrane region" description="Helical" evidence="1">
    <location>
        <begin position="97"/>
        <end position="119"/>
    </location>
</feature>
<dbReference type="STRING" id="1122185.N792_00335"/>
<dbReference type="InterPro" id="IPR047798">
    <property type="entry name" value="BPSS1780-like"/>
</dbReference>
<dbReference type="Pfam" id="PF25231">
    <property type="entry name" value="DUF7847"/>
    <property type="match status" value="1"/>
</dbReference>
<feature type="transmembrane region" description="Helical" evidence="1">
    <location>
        <begin position="237"/>
        <end position="259"/>
    </location>
</feature>
<evidence type="ECO:0000313" key="3">
    <source>
        <dbReference type="EMBL" id="KGM52736.1"/>
    </source>
</evidence>
<dbReference type="EMBL" id="AVPS01000001">
    <property type="protein sequence ID" value="KGM52736.1"/>
    <property type="molecule type" value="Genomic_DNA"/>
</dbReference>
<dbReference type="OrthoDB" id="6008063at2"/>
<feature type="transmembrane region" description="Helical" evidence="1">
    <location>
        <begin position="151"/>
        <end position="177"/>
    </location>
</feature>
<keyword evidence="4" id="KW-1185">Reference proteome</keyword>
<comment type="caution">
    <text evidence="3">The sequence shown here is derived from an EMBL/GenBank/DDBJ whole genome shotgun (WGS) entry which is preliminary data.</text>
</comment>
<keyword evidence="1" id="KW-0812">Transmembrane</keyword>
<protein>
    <recommendedName>
        <fullName evidence="2">DUF7847 domain-containing protein</fullName>
    </recommendedName>
</protein>
<sequence length="279" mass="29188">MKDIRKVPPGAGAEWLLGGVALLRKAPLTLGLLGLIWGGLSTLASLTGQAWLSLLLGFAGPILFGGIIYAAREVDQGRHASPAQLLQGLHDGKATRLLAMLLPQIVALVVLVVLLVVMVGPQQLERIAAVMVELQTNPDPTLVESLPVGRLFGWMVAALVIGVVAGFFTFIAIPEVMFTDRGAFAAMGMSLRACLRNLGALIVLLVLMVIAMIAFSLALQLVGMLLTFLVGAQASMFAVQVLLMAVLLPVMSGAAYLGWRQMTGDAPAAPVVSAGGFEA</sequence>
<dbReference type="eggNOG" id="COG5473">
    <property type="taxonomic scope" value="Bacteria"/>
</dbReference>
<dbReference type="AlphaFoldDB" id="A0A0A0EP08"/>
<feature type="transmembrane region" description="Helical" evidence="1">
    <location>
        <begin position="26"/>
        <end position="44"/>
    </location>
</feature>
<name>A0A0A0EP08_9GAMM</name>
<dbReference type="InterPro" id="IPR057169">
    <property type="entry name" value="DUF7847"/>
</dbReference>
<proteinExistence type="predicted"/>
<evidence type="ECO:0000259" key="2">
    <source>
        <dbReference type="Pfam" id="PF25231"/>
    </source>
</evidence>
<keyword evidence="1" id="KW-1133">Transmembrane helix</keyword>
<accession>A0A0A0EP08</accession>
<keyword evidence="1" id="KW-0472">Membrane</keyword>
<dbReference type="Proteomes" id="UP000030017">
    <property type="component" value="Unassembled WGS sequence"/>
</dbReference>
<evidence type="ECO:0000256" key="1">
    <source>
        <dbReference type="SAM" id="Phobius"/>
    </source>
</evidence>
<gene>
    <name evidence="3" type="ORF">N792_00335</name>
</gene>
<feature type="domain" description="DUF7847" evidence="2">
    <location>
        <begin position="30"/>
        <end position="246"/>
    </location>
</feature>
<dbReference type="NCBIfam" id="NF041043">
    <property type="entry name" value="BPSS1780_fam"/>
    <property type="match status" value="1"/>
</dbReference>